<evidence type="ECO:0000256" key="2">
    <source>
        <dbReference type="ARBA" id="ARBA00022722"/>
    </source>
</evidence>
<keyword evidence="6" id="KW-0800">Toxin</keyword>
<comment type="caution">
    <text evidence="8">The sequence shown here is derived from an EMBL/GenBank/DDBJ whole genome shotgun (WGS) entry which is preliminary data.</text>
</comment>
<protein>
    <recommendedName>
        <fullName evidence="6">Ribonuclease VapC</fullName>
        <shortName evidence="6">RNase VapC</shortName>
        <ecNumber evidence="6">3.1.-.-</ecNumber>
    </recommendedName>
    <alternativeName>
        <fullName evidence="6">Toxin VapC</fullName>
    </alternativeName>
</protein>
<evidence type="ECO:0000256" key="3">
    <source>
        <dbReference type="ARBA" id="ARBA00022723"/>
    </source>
</evidence>
<dbReference type="RefSeq" id="WP_319954797.1">
    <property type="nucleotide sequence ID" value="NZ_JAXAVX010000007.1"/>
</dbReference>
<dbReference type="Proteomes" id="UP001277761">
    <property type="component" value="Unassembled WGS sequence"/>
</dbReference>
<proteinExistence type="inferred from homology"/>
<feature type="binding site" evidence="6">
    <location>
        <position position="93"/>
    </location>
    <ligand>
        <name>Mg(2+)</name>
        <dbReference type="ChEBI" id="CHEBI:18420"/>
    </ligand>
</feature>
<dbReference type="EMBL" id="JAXAVX010000007">
    <property type="protein sequence ID" value="MDX8152641.1"/>
    <property type="molecule type" value="Genomic_DNA"/>
</dbReference>
<keyword evidence="1 6" id="KW-1277">Toxin-antitoxin system</keyword>
<keyword evidence="2 6" id="KW-0540">Nuclease</keyword>
<comment type="similarity">
    <text evidence="6">Belongs to the PINc/VapC protein family.</text>
</comment>
<dbReference type="Gene3D" id="3.40.50.1010">
    <property type="entry name" value="5'-nuclease"/>
    <property type="match status" value="1"/>
</dbReference>
<comment type="cofactor">
    <cofactor evidence="6">
        <name>Mg(2+)</name>
        <dbReference type="ChEBI" id="CHEBI:18420"/>
    </cofactor>
</comment>
<dbReference type="EC" id="3.1.-.-" evidence="6"/>
<organism evidence="8 9">
    <name type="scientific">Patulibacter brassicae</name>
    <dbReference type="NCBI Taxonomy" id="1705717"/>
    <lineage>
        <taxon>Bacteria</taxon>
        <taxon>Bacillati</taxon>
        <taxon>Actinomycetota</taxon>
        <taxon>Thermoleophilia</taxon>
        <taxon>Solirubrobacterales</taxon>
        <taxon>Patulibacteraceae</taxon>
        <taxon>Patulibacter</taxon>
    </lineage>
</organism>
<dbReference type="Pfam" id="PF01850">
    <property type="entry name" value="PIN"/>
    <property type="match status" value="1"/>
</dbReference>
<dbReference type="HAMAP" id="MF_00265">
    <property type="entry name" value="VapC_Nob1"/>
    <property type="match status" value="1"/>
</dbReference>
<comment type="function">
    <text evidence="6">Toxic component of a toxin-antitoxin (TA) system. An RNase.</text>
</comment>
<dbReference type="SUPFAM" id="SSF88723">
    <property type="entry name" value="PIN domain-like"/>
    <property type="match status" value="1"/>
</dbReference>
<dbReference type="PANTHER" id="PTHR35901">
    <property type="entry name" value="RIBONUCLEASE VAPC3"/>
    <property type="match status" value="1"/>
</dbReference>
<evidence type="ECO:0000256" key="1">
    <source>
        <dbReference type="ARBA" id="ARBA00022649"/>
    </source>
</evidence>
<dbReference type="InterPro" id="IPR051619">
    <property type="entry name" value="TypeII_TA_RNase_PINc/VapC"/>
</dbReference>
<keyword evidence="3 6" id="KW-0479">Metal-binding</keyword>
<name>A0ABU4VNX6_9ACTN</name>
<evidence type="ECO:0000313" key="8">
    <source>
        <dbReference type="EMBL" id="MDX8152641.1"/>
    </source>
</evidence>
<dbReference type="InterPro" id="IPR022907">
    <property type="entry name" value="VapC_family"/>
</dbReference>
<dbReference type="CDD" id="cd09873">
    <property type="entry name" value="PIN_Pae0151-like"/>
    <property type="match status" value="1"/>
</dbReference>
<gene>
    <name evidence="6" type="primary">vapC</name>
    <name evidence="8" type="ORF">SK069_13630</name>
</gene>
<evidence type="ECO:0000256" key="5">
    <source>
        <dbReference type="ARBA" id="ARBA00022842"/>
    </source>
</evidence>
<dbReference type="PANTHER" id="PTHR35901:SF1">
    <property type="entry name" value="EXONUCLEASE VAPC9"/>
    <property type="match status" value="1"/>
</dbReference>
<feature type="domain" description="PIN" evidence="7">
    <location>
        <begin position="4"/>
        <end position="118"/>
    </location>
</feature>
<evidence type="ECO:0000313" key="9">
    <source>
        <dbReference type="Proteomes" id="UP001277761"/>
    </source>
</evidence>
<reference evidence="8 9" key="1">
    <citation type="submission" date="2023-11" db="EMBL/GenBank/DDBJ databases">
        <authorList>
            <person name="Xu M."/>
            <person name="Jiang T."/>
        </authorList>
    </citation>
    <scope>NUCLEOTIDE SEQUENCE [LARGE SCALE GENOMIC DNA]</scope>
    <source>
        <strain evidence="8 9">SD</strain>
    </source>
</reference>
<evidence type="ECO:0000256" key="4">
    <source>
        <dbReference type="ARBA" id="ARBA00022801"/>
    </source>
</evidence>
<keyword evidence="5 6" id="KW-0460">Magnesium</keyword>
<accession>A0ABU4VNX6</accession>
<dbReference type="InterPro" id="IPR002716">
    <property type="entry name" value="PIN_dom"/>
</dbReference>
<feature type="binding site" evidence="6">
    <location>
        <position position="6"/>
    </location>
    <ligand>
        <name>Mg(2+)</name>
        <dbReference type="ChEBI" id="CHEBI:18420"/>
    </ligand>
</feature>
<dbReference type="InterPro" id="IPR029060">
    <property type="entry name" value="PIN-like_dom_sf"/>
</dbReference>
<evidence type="ECO:0000256" key="6">
    <source>
        <dbReference type="HAMAP-Rule" id="MF_00265"/>
    </source>
</evidence>
<keyword evidence="4 6" id="KW-0378">Hydrolase</keyword>
<evidence type="ECO:0000259" key="7">
    <source>
        <dbReference type="Pfam" id="PF01850"/>
    </source>
</evidence>
<sequence>MIAVVDASVALGTILGVPDAVERFAAVEEAHAPQFLVLETINALRGLRRSGVVEAEAAEIGIQLLHELPVTLWDHRPTIDAVWARRDELTAYDAAYLVTAEALGAHLVTADRGLARRGRAALGRERVVHVT</sequence>
<keyword evidence="9" id="KW-1185">Reference proteome</keyword>
<dbReference type="InterPro" id="IPR044153">
    <property type="entry name" value="PIN_Pae0151-like"/>
</dbReference>